<dbReference type="UniPathway" id="UPA00050">
    <property type="reaction ID" value="UER00063"/>
</dbReference>
<dbReference type="PANTHER" id="PTHR43331:SF1">
    <property type="entry name" value="HOMOSERINE DEHYDROGENASE"/>
    <property type="match status" value="1"/>
</dbReference>
<dbReference type="Proteomes" id="UP000229952">
    <property type="component" value="Unassembled WGS sequence"/>
</dbReference>
<keyword evidence="3" id="KW-0560">Oxidoreductase</keyword>
<dbReference type="Pfam" id="PF00742">
    <property type="entry name" value="Homoserine_dh"/>
    <property type="match status" value="1"/>
</dbReference>
<dbReference type="GO" id="GO:0004412">
    <property type="term" value="F:homoserine dehydrogenase activity"/>
    <property type="evidence" value="ECO:0007669"/>
    <property type="project" value="UniProtKB-EC"/>
</dbReference>
<protein>
    <recommendedName>
        <fullName evidence="2">homoserine dehydrogenase</fullName>
        <ecNumber evidence="2">1.1.1.3</ecNumber>
    </recommendedName>
</protein>
<dbReference type="InterPro" id="IPR036291">
    <property type="entry name" value="NAD(P)-bd_dom_sf"/>
</dbReference>
<dbReference type="EMBL" id="PCRQ01000044">
    <property type="protein sequence ID" value="PIP24260.1"/>
    <property type="molecule type" value="Genomic_DNA"/>
</dbReference>
<reference evidence="5 6" key="1">
    <citation type="submission" date="2017-09" db="EMBL/GenBank/DDBJ databases">
        <title>Depth-based differentiation of microbial function through sediment-hosted aquifers and enrichment of novel symbionts in the deep terrestrial subsurface.</title>
        <authorList>
            <person name="Probst A.J."/>
            <person name="Ladd B."/>
            <person name="Jarett J.K."/>
            <person name="Geller-Mcgrath D.E."/>
            <person name="Sieber C.M."/>
            <person name="Emerson J.B."/>
            <person name="Anantharaman K."/>
            <person name="Thomas B.C."/>
            <person name="Malmstrom R."/>
            <person name="Stieglmeier M."/>
            <person name="Klingl A."/>
            <person name="Woyke T."/>
            <person name="Ryan C.M."/>
            <person name="Banfield J.F."/>
        </authorList>
    </citation>
    <scope>NUCLEOTIDE SEQUENCE [LARGE SCALE GENOMIC DNA]</scope>
    <source>
        <strain evidence="5">CG23_combo_of_CG06-09_8_20_14_all_37_18</strain>
    </source>
</reference>
<dbReference type="AlphaFoldDB" id="A0A2G9YYE6"/>
<evidence type="ECO:0000256" key="1">
    <source>
        <dbReference type="ARBA" id="ARBA00006753"/>
    </source>
</evidence>
<gene>
    <name evidence="5" type="ORF">COX35_01655</name>
</gene>
<comment type="similarity">
    <text evidence="1">Belongs to the homoserine dehydrogenase family.</text>
</comment>
<comment type="caution">
    <text evidence="5">The sequence shown here is derived from an EMBL/GenBank/DDBJ whole genome shotgun (WGS) entry which is preliminary data.</text>
</comment>
<dbReference type="GO" id="GO:0009088">
    <property type="term" value="P:threonine biosynthetic process"/>
    <property type="evidence" value="ECO:0007669"/>
    <property type="project" value="UniProtKB-UniPathway"/>
</dbReference>
<dbReference type="EC" id="1.1.1.3" evidence="2"/>
<organism evidence="5 6">
    <name type="scientific">Candidatus Nealsonbacteria bacterium CG23_combo_of_CG06-09_8_20_14_all_37_18</name>
    <dbReference type="NCBI Taxonomy" id="1974720"/>
    <lineage>
        <taxon>Bacteria</taxon>
        <taxon>Candidatus Nealsoniibacteriota</taxon>
    </lineage>
</organism>
<evidence type="ECO:0000256" key="3">
    <source>
        <dbReference type="ARBA" id="ARBA00023002"/>
    </source>
</evidence>
<evidence type="ECO:0000313" key="5">
    <source>
        <dbReference type="EMBL" id="PIP24260.1"/>
    </source>
</evidence>
<proteinExistence type="inferred from homology"/>
<evidence type="ECO:0000313" key="6">
    <source>
        <dbReference type="Proteomes" id="UP000229952"/>
    </source>
</evidence>
<dbReference type="InterPro" id="IPR001342">
    <property type="entry name" value="HDH_cat"/>
</dbReference>
<name>A0A2G9YYE6_9BACT</name>
<dbReference type="Gene3D" id="3.40.50.720">
    <property type="entry name" value="NAD(P)-binding Rossmann-like Domain"/>
    <property type="match status" value="1"/>
</dbReference>
<sequence>MKTGIIGAGRIGSVLYKKTVSLGWEIKFILKDDGVYRNLSERMDNFENRQNYFKDLDVVFLAIPTFDDGKTAFDYMTSLLEKNIPVVTCEKGSLSNYFSELEKWIDKIGYSATVGGGTRLLRYLERRINPQVNEVQAVINGTLNYIFDEISKGRNLGEVVEEVKRLGYTEPGASSPIDIINKESLGDAPMKSAILFNVCFRKFTPKRMKAKNVELNKIGKQELRNLITEANNRRYIVSITKGNNKEDVIGGFKYQIDDWTISAGFKRIDDNPLFRKLIPEGVDNAVLISEGEFGREGTYVLSGPGAGSGPTTNSMIIDAEAILLKRDS</sequence>
<dbReference type="UniPathway" id="UPA00051">
    <property type="reaction ID" value="UER00465"/>
</dbReference>
<dbReference type="SUPFAM" id="SSF51735">
    <property type="entry name" value="NAD(P)-binding Rossmann-fold domains"/>
    <property type="match status" value="1"/>
</dbReference>
<accession>A0A2G9YYE6</accession>
<dbReference type="PANTHER" id="PTHR43331">
    <property type="entry name" value="HOMOSERINE DEHYDROGENASE"/>
    <property type="match status" value="1"/>
</dbReference>
<dbReference type="Gene3D" id="3.30.360.10">
    <property type="entry name" value="Dihydrodipicolinate Reductase, domain 2"/>
    <property type="match status" value="1"/>
</dbReference>
<evidence type="ECO:0000256" key="2">
    <source>
        <dbReference type="ARBA" id="ARBA00013213"/>
    </source>
</evidence>
<dbReference type="SUPFAM" id="SSF55347">
    <property type="entry name" value="Glyceraldehyde-3-phosphate dehydrogenase-like, C-terminal domain"/>
    <property type="match status" value="1"/>
</dbReference>
<evidence type="ECO:0000259" key="4">
    <source>
        <dbReference type="Pfam" id="PF00742"/>
    </source>
</evidence>
<feature type="domain" description="Homoserine dehydrogenase catalytic" evidence="4">
    <location>
        <begin position="130"/>
        <end position="318"/>
    </location>
</feature>